<organism evidence="1">
    <name type="scientific">Siphoviridae sp. ctGa111</name>
    <dbReference type="NCBI Taxonomy" id="2825413"/>
    <lineage>
        <taxon>Viruses</taxon>
        <taxon>Duplodnaviria</taxon>
        <taxon>Heunggongvirae</taxon>
        <taxon>Uroviricota</taxon>
        <taxon>Caudoviricetes</taxon>
    </lineage>
</organism>
<proteinExistence type="predicted"/>
<dbReference type="EMBL" id="BK016245">
    <property type="protein sequence ID" value="DAG04904.1"/>
    <property type="molecule type" value="Genomic_DNA"/>
</dbReference>
<accession>A0A8S5VE00</accession>
<protein>
    <submittedName>
        <fullName evidence="1">Uncharacterized protein</fullName>
    </submittedName>
</protein>
<reference evidence="1" key="1">
    <citation type="journal article" date="2021" name="Proc. Natl. Acad. Sci. U.S.A.">
        <title>A Catalog of Tens of Thousands of Viruses from Human Metagenomes Reveals Hidden Associations with Chronic Diseases.</title>
        <authorList>
            <person name="Tisza M.J."/>
            <person name="Buck C.B."/>
        </authorList>
    </citation>
    <scope>NUCLEOTIDE SEQUENCE</scope>
    <source>
        <strain evidence="1">CtGa111</strain>
    </source>
</reference>
<evidence type="ECO:0000313" key="1">
    <source>
        <dbReference type="EMBL" id="DAG04904.1"/>
    </source>
</evidence>
<sequence length="70" mass="8332">MMKSCFNRNFFKFKTRSGYIIILTSTDKNGHMTAFAFSSVDGKTFHPWDLIKVFDDEDERMADFNYDDMR</sequence>
<name>A0A8S5VE00_9CAUD</name>